<dbReference type="InterPro" id="IPR027417">
    <property type="entry name" value="P-loop_NTPase"/>
</dbReference>
<dbReference type="AlphaFoldDB" id="A0A382E917"/>
<organism evidence="1">
    <name type="scientific">marine metagenome</name>
    <dbReference type="NCBI Taxonomy" id="408172"/>
    <lineage>
        <taxon>unclassified sequences</taxon>
        <taxon>metagenomes</taxon>
        <taxon>ecological metagenomes</taxon>
    </lineage>
</organism>
<dbReference type="SUPFAM" id="SSF52540">
    <property type="entry name" value="P-loop containing nucleoside triphosphate hydrolases"/>
    <property type="match status" value="1"/>
</dbReference>
<name>A0A382E917_9ZZZZ</name>
<protein>
    <recommendedName>
        <fullName evidence="2">Shikimate kinase</fullName>
    </recommendedName>
</protein>
<evidence type="ECO:0008006" key="2">
    <source>
        <dbReference type="Google" id="ProtNLM"/>
    </source>
</evidence>
<proteinExistence type="predicted"/>
<dbReference type="Gene3D" id="3.40.50.300">
    <property type="entry name" value="P-loop containing nucleotide triphosphate hydrolases"/>
    <property type="match status" value="1"/>
</dbReference>
<reference evidence="1" key="1">
    <citation type="submission" date="2018-05" db="EMBL/GenBank/DDBJ databases">
        <authorList>
            <person name="Lanie J.A."/>
            <person name="Ng W.-L."/>
            <person name="Kazmierczak K.M."/>
            <person name="Andrzejewski T.M."/>
            <person name="Davidsen T.M."/>
            <person name="Wayne K.J."/>
            <person name="Tettelin H."/>
            <person name="Glass J.I."/>
            <person name="Rusch D."/>
            <person name="Podicherti R."/>
            <person name="Tsui H.-C.T."/>
            <person name="Winkler M.E."/>
        </authorList>
    </citation>
    <scope>NUCLEOTIDE SEQUENCE</scope>
</reference>
<sequence length="228" mass="26591">MKTISVPHSLRETNTVNLALIGMSGAGKSYWSKKMEEKGYRWYNCDEMIAERLGSELPGIGNSTLNLAKWMGQPFSEGYIEAEKLYLELEEAVVEHICDELEQATEINAPVVVDTTGSLIYLQKKLLNRLRALTKMVHLRLPEEKHEQLFENFINDPKPVIWEGKFRPRKGETLQNALRRCYKELLSYRNERYSLIADYVLDYSFHHSPDREVDELLDMMERSFEKNP</sequence>
<gene>
    <name evidence="1" type="ORF">METZ01_LOCUS199829</name>
</gene>
<dbReference type="PRINTS" id="PR01100">
    <property type="entry name" value="SHIKIMTKNASE"/>
</dbReference>
<dbReference type="Pfam" id="PF13671">
    <property type="entry name" value="AAA_33"/>
    <property type="match status" value="1"/>
</dbReference>
<accession>A0A382E917</accession>
<evidence type="ECO:0000313" key="1">
    <source>
        <dbReference type="EMBL" id="SVB46975.1"/>
    </source>
</evidence>
<dbReference type="EMBL" id="UINC01043230">
    <property type="protein sequence ID" value="SVB46975.1"/>
    <property type="molecule type" value="Genomic_DNA"/>
</dbReference>